<comment type="caution">
    <text evidence="7">The sequence shown here is derived from an EMBL/GenBank/DDBJ whole genome shotgun (WGS) entry which is preliminary data.</text>
</comment>
<keyword evidence="4 6" id="KW-1133">Transmembrane helix</keyword>
<name>A0A1F6U1P5_9PROT</name>
<proteinExistence type="predicted"/>
<feature type="transmembrane region" description="Helical" evidence="6">
    <location>
        <begin position="7"/>
        <end position="28"/>
    </location>
</feature>
<protein>
    <submittedName>
        <fullName evidence="7">Uncharacterized protein</fullName>
    </submittedName>
</protein>
<dbReference type="EMBL" id="MFTA01000062">
    <property type="protein sequence ID" value="OGI51239.1"/>
    <property type="molecule type" value="Genomic_DNA"/>
</dbReference>
<dbReference type="GO" id="GO:0015627">
    <property type="term" value="C:type II protein secretion system complex"/>
    <property type="evidence" value="ECO:0007669"/>
    <property type="project" value="InterPro"/>
</dbReference>
<dbReference type="PANTHER" id="PTHR30093:SF44">
    <property type="entry name" value="TYPE II SECRETION SYSTEM CORE PROTEIN G"/>
    <property type="match status" value="1"/>
</dbReference>
<gene>
    <name evidence="7" type="ORF">A3B81_03165</name>
</gene>
<evidence type="ECO:0000256" key="3">
    <source>
        <dbReference type="ARBA" id="ARBA00022692"/>
    </source>
</evidence>
<dbReference type="AlphaFoldDB" id="A0A1F6U1P5"/>
<dbReference type="NCBIfam" id="TIGR02532">
    <property type="entry name" value="IV_pilin_GFxxxE"/>
    <property type="match status" value="1"/>
</dbReference>
<dbReference type="SUPFAM" id="SSF54523">
    <property type="entry name" value="Pili subunits"/>
    <property type="match status" value="1"/>
</dbReference>
<comment type="subcellular location">
    <subcellularLocation>
        <location evidence="1">Membrane</location>
        <topology evidence="1">Single-pass membrane protein</topology>
    </subcellularLocation>
</comment>
<accession>A0A1F6U1P5</accession>
<dbReference type="PANTHER" id="PTHR30093">
    <property type="entry name" value="GENERAL SECRETION PATHWAY PROTEIN G"/>
    <property type="match status" value="1"/>
</dbReference>
<evidence type="ECO:0000313" key="7">
    <source>
        <dbReference type="EMBL" id="OGI51239.1"/>
    </source>
</evidence>
<dbReference type="GO" id="GO:0016020">
    <property type="term" value="C:membrane"/>
    <property type="evidence" value="ECO:0007669"/>
    <property type="project" value="UniProtKB-SubCell"/>
</dbReference>
<keyword evidence="5 6" id="KW-0472">Membrane</keyword>
<dbReference type="InterPro" id="IPR002416">
    <property type="entry name" value="T2SS_protein-GspH"/>
</dbReference>
<dbReference type="Gene3D" id="3.30.700.10">
    <property type="entry name" value="Glycoprotein, Type 4 Pilin"/>
    <property type="match status" value="1"/>
</dbReference>
<evidence type="ECO:0000256" key="4">
    <source>
        <dbReference type="ARBA" id="ARBA00022989"/>
    </source>
</evidence>
<dbReference type="PRINTS" id="PR00885">
    <property type="entry name" value="BCTERIALGSPH"/>
</dbReference>
<dbReference type="Proteomes" id="UP000179362">
    <property type="component" value="Unassembled WGS sequence"/>
</dbReference>
<evidence type="ECO:0000256" key="1">
    <source>
        <dbReference type="ARBA" id="ARBA00004167"/>
    </source>
</evidence>
<evidence type="ECO:0000256" key="2">
    <source>
        <dbReference type="ARBA" id="ARBA00022481"/>
    </source>
</evidence>
<evidence type="ECO:0000313" key="8">
    <source>
        <dbReference type="Proteomes" id="UP000179362"/>
    </source>
</evidence>
<reference evidence="7 8" key="1">
    <citation type="journal article" date="2016" name="Nat. Commun.">
        <title>Thousands of microbial genomes shed light on interconnected biogeochemical processes in an aquifer system.</title>
        <authorList>
            <person name="Anantharaman K."/>
            <person name="Brown C.T."/>
            <person name="Hug L.A."/>
            <person name="Sharon I."/>
            <person name="Castelle C.J."/>
            <person name="Probst A.J."/>
            <person name="Thomas B.C."/>
            <person name="Singh A."/>
            <person name="Wilkins M.J."/>
            <person name="Karaoz U."/>
            <person name="Brodie E.L."/>
            <person name="Williams K.H."/>
            <person name="Hubbard S.S."/>
            <person name="Banfield J.F."/>
        </authorList>
    </citation>
    <scope>NUCLEOTIDE SEQUENCE [LARGE SCALE GENOMIC DNA]</scope>
</reference>
<dbReference type="PROSITE" id="PS00409">
    <property type="entry name" value="PROKAR_NTER_METHYL"/>
    <property type="match status" value="1"/>
</dbReference>
<sequence>MKKQQAGFTLIELIIVIVILGILAATALPRFSNLTQDARVAALNGLAGGLRSGATIAHATQLAKGYASNVAVSLDGQTLDMSNGWPTTNNISNAIMDYTGFTYDGTGTFTLVSSCYVDYTNPGTGVFPTIQVTSSGC</sequence>
<evidence type="ECO:0000256" key="5">
    <source>
        <dbReference type="ARBA" id="ARBA00023136"/>
    </source>
</evidence>
<keyword evidence="3 6" id="KW-0812">Transmembrane</keyword>
<dbReference type="GO" id="GO:0015628">
    <property type="term" value="P:protein secretion by the type II secretion system"/>
    <property type="evidence" value="ECO:0007669"/>
    <property type="project" value="InterPro"/>
</dbReference>
<evidence type="ECO:0000256" key="6">
    <source>
        <dbReference type="SAM" id="Phobius"/>
    </source>
</evidence>
<dbReference type="InterPro" id="IPR012902">
    <property type="entry name" value="N_methyl_site"/>
</dbReference>
<organism evidence="7 8">
    <name type="scientific">Candidatus Muproteobacteria bacterium RIFCSPHIGHO2_02_FULL_65_16</name>
    <dbReference type="NCBI Taxonomy" id="1817766"/>
    <lineage>
        <taxon>Bacteria</taxon>
        <taxon>Pseudomonadati</taxon>
        <taxon>Pseudomonadota</taxon>
        <taxon>Candidatus Muproteobacteria</taxon>
    </lineage>
</organism>
<dbReference type="Pfam" id="PF07963">
    <property type="entry name" value="N_methyl"/>
    <property type="match status" value="1"/>
</dbReference>
<keyword evidence="2" id="KW-0488">Methylation</keyword>
<dbReference type="InterPro" id="IPR045584">
    <property type="entry name" value="Pilin-like"/>
</dbReference>